<evidence type="ECO:0000256" key="2">
    <source>
        <dbReference type="SAM" id="Phobius"/>
    </source>
</evidence>
<keyword evidence="2" id="KW-1133">Transmembrane helix</keyword>
<feature type="compositionally biased region" description="Basic and acidic residues" evidence="1">
    <location>
        <begin position="7"/>
        <end position="20"/>
    </location>
</feature>
<dbReference type="EMBL" id="LK995542">
    <property type="protein sequence ID" value="CED92528.1"/>
    <property type="molecule type" value="Genomic_DNA"/>
</dbReference>
<organism evidence="3">
    <name type="scientific">Actinomyces succiniciruminis</name>
    <dbReference type="NCBI Taxonomy" id="1522002"/>
    <lineage>
        <taxon>Bacteria</taxon>
        <taxon>Bacillati</taxon>
        <taxon>Actinomycetota</taxon>
        <taxon>Actinomycetes</taxon>
        <taxon>Actinomycetales</taxon>
        <taxon>Actinomycetaceae</taxon>
        <taxon>Actinomyces</taxon>
    </lineage>
</organism>
<feature type="region of interest" description="Disordered" evidence="1">
    <location>
        <begin position="1"/>
        <end position="21"/>
    </location>
</feature>
<evidence type="ECO:0000313" key="3">
    <source>
        <dbReference type="EMBL" id="CED92528.1"/>
    </source>
</evidence>
<evidence type="ECO:0000256" key="1">
    <source>
        <dbReference type="SAM" id="MobiDB-lite"/>
    </source>
</evidence>
<name>A0A1L7RSE0_9ACTO</name>
<keyword evidence="2" id="KW-0472">Membrane</keyword>
<keyword evidence="2" id="KW-0812">Transmembrane</keyword>
<gene>
    <name evidence="3" type="ORF">AAM4_2696</name>
</gene>
<dbReference type="AlphaFoldDB" id="A0A1L7RSE0"/>
<sequence>MTASNAFERHLAARPDDRRATTAGTRTAFWWLGVRLVAALLAVVATGRRNRPLADAVR</sequence>
<accession>A0A1L7RSE0</accession>
<proteinExistence type="predicted"/>
<protein>
    <submittedName>
        <fullName evidence="3">Uncharacterized protein</fullName>
    </submittedName>
</protein>
<reference evidence="3" key="1">
    <citation type="submission" date="2014-07" db="EMBL/GenBank/DDBJ databases">
        <authorList>
            <person name="Zhang J.E."/>
            <person name="Yang H."/>
            <person name="Guo J."/>
            <person name="Deng Z."/>
            <person name="Luo H."/>
            <person name="Luo M."/>
            <person name="Zhao B."/>
        </authorList>
    </citation>
    <scope>NUCLEOTIDE SEQUENCE</scope>
    <source>
        <strain evidence="3">AM4</strain>
    </source>
</reference>
<feature type="transmembrane region" description="Helical" evidence="2">
    <location>
        <begin position="28"/>
        <end position="45"/>
    </location>
</feature>
<dbReference type="RefSeq" id="WP_210582114.1">
    <property type="nucleotide sequence ID" value="NZ_LK995542.1"/>
</dbReference>